<proteinExistence type="predicted"/>
<dbReference type="Proteomes" id="UP000009231">
    <property type="component" value="Chromosome"/>
</dbReference>
<name>F6D6U7_METPW</name>
<dbReference type="RefSeq" id="WP_013826484.1">
    <property type="nucleotide sequence ID" value="NC_015574.1"/>
</dbReference>
<protein>
    <submittedName>
        <fullName evidence="1">Uncharacterized protein</fullName>
    </submittedName>
</protein>
<reference evidence="1 2" key="1">
    <citation type="journal article" date="2014" name="Int. J. Syst. Evol. Microbiol.">
        <title>Methanobacterium paludis sp. nov. and a novel strain of Methanobacterium lacus isolated from northern peatlands.</title>
        <authorList>
            <person name="Cadillo-Quiroz H."/>
            <person name="Brauer S.L."/>
            <person name="Goodson N."/>
            <person name="Yavitt J.B."/>
            <person name="Zinder S.H."/>
        </authorList>
    </citation>
    <scope>NUCLEOTIDE SEQUENCE [LARGE SCALE GENOMIC DNA]</scope>
    <source>
        <strain evidence="2">DSM 25820 / JCM 18151 / SWAN1</strain>
    </source>
</reference>
<evidence type="ECO:0000313" key="1">
    <source>
        <dbReference type="EMBL" id="AEG18985.1"/>
    </source>
</evidence>
<dbReference type="eggNOG" id="arCOG10458">
    <property type="taxonomic scope" value="Archaea"/>
</dbReference>
<gene>
    <name evidence="1" type="ordered locus">MSWAN_1976</name>
</gene>
<organism evidence="1 2">
    <name type="scientific">Methanobacterium paludis (strain DSM 25820 / JCM 18151 / SWAN1)</name>
    <dbReference type="NCBI Taxonomy" id="868131"/>
    <lineage>
        <taxon>Archaea</taxon>
        <taxon>Methanobacteriati</taxon>
        <taxon>Methanobacteriota</taxon>
        <taxon>Methanomada group</taxon>
        <taxon>Methanobacteria</taxon>
        <taxon>Methanobacteriales</taxon>
        <taxon>Methanobacteriaceae</taxon>
        <taxon>Methanobacterium</taxon>
    </lineage>
</organism>
<accession>F6D6U7</accession>
<keyword evidence="2" id="KW-1185">Reference proteome</keyword>
<evidence type="ECO:0000313" key="2">
    <source>
        <dbReference type="Proteomes" id="UP000009231"/>
    </source>
</evidence>
<dbReference type="AlphaFoldDB" id="F6D6U7"/>
<dbReference type="OrthoDB" id="71414at2157"/>
<dbReference type="EMBL" id="CP002772">
    <property type="protein sequence ID" value="AEG18985.1"/>
    <property type="molecule type" value="Genomic_DNA"/>
</dbReference>
<sequence length="136" mass="15634">MSVKDYHDILVEIADIDIEVSSIADSRRLLAELNEKEEALIQLKKSVIVDMRSIESDHLKKKRMIMDKYQQQNSGIIGVFRGSNKSRRIKALKRQDTDNQGEIESYSEIKCMIDDLMGQLDNIKGSMNDFIKEKLG</sequence>
<dbReference type="GeneID" id="10669492"/>
<dbReference type="HOGENOM" id="CLU_1870768_0_0_2"/>
<dbReference type="KEGG" id="mew:MSWAN_1976"/>